<organism evidence="14 15">
    <name type="scientific">Saccharopolyspora ipomoeae</name>
    <dbReference type="NCBI Taxonomy" id="3042027"/>
    <lineage>
        <taxon>Bacteria</taxon>
        <taxon>Bacillati</taxon>
        <taxon>Actinomycetota</taxon>
        <taxon>Actinomycetes</taxon>
        <taxon>Pseudonocardiales</taxon>
        <taxon>Pseudonocardiaceae</taxon>
        <taxon>Saccharopolyspora</taxon>
    </lineage>
</organism>
<comment type="caution">
    <text evidence="14">The sequence shown here is derived from an EMBL/GenBank/DDBJ whole genome shotgun (WGS) entry which is preliminary data.</text>
</comment>
<dbReference type="RefSeq" id="WP_281456354.1">
    <property type="nucleotide sequence ID" value="NZ_JASAOF010000008.1"/>
</dbReference>
<dbReference type="SMART" id="SM00341">
    <property type="entry name" value="HRDC"/>
    <property type="match status" value="1"/>
</dbReference>
<evidence type="ECO:0000256" key="6">
    <source>
        <dbReference type="ARBA" id="ARBA00023235"/>
    </source>
</evidence>
<comment type="catalytic activity">
    <reaction evidence="7">
        <text>Couples ATP hydrolysis with the unwinding of duplex DNA by translocating in the 3'-5' direction.</text>
        <dbReference type="EC" id="5.6.2.4"/>
    </reaction>
</comment>
<sequence length="691" mass="76236">MADQPRLLEGLDPEQRQAVTAPRGPVCVLAGAGTGKTRTITHRIAHLVQRGLVTPRQVLAVTFTARAAGEMRTRLRELGAAGVQAQTFHAAAFRQLRYFWPRVHDMAMWQLTDNKFRLVMQAANRLGLSTEREDVRDLAGEIEWAKSSLISPEQYPAAAQQAGRETPILPELIAKAFAGYERIKSGAQMLDFDDLLLHIAAILEDREDVAEEFRSQYRSFVVDEYQDVNPLQARVLDAWVGNRDDLTVVGDANQTIYSFAGASPKWLINFPRKYPEATVVRLERDYRSTPQVVGLANQVIGAARERPAGTRLKLVGQRPDGPRPDFAEYDDETDEADAIARKVAQLAKRGVPLSEIAILFRVNAQSEVYEKALSDAEIPYQVRGGERFFARAEIRQAMATLRTAIARDTDATDLPGTVRELLVEVGLTDEPPAGGSARERWESLIALVELAEGLVSTVPDADLQRYVAELDARAEAQHPPTVEGVTLASLHAAKGLEWDAVFLAGLVEGTLPIQHADTDAAVEEERRLLYVGVTRAREHLHLSWALARAGGKRFRRRSRFIYNLVPDGHPAALPSKAKPPQPPARQAATIKPECRVCSTTLVRTMDIKLGRCSDCPSDVDETLLEQLKAWRSERARQLKVPAYVVFTDATLTAIAEQRPTDESALVGISGIGASKIQKFGGDVLALINRVN</sequence>
<evidence type="ECO:0000259" key="13">
    <source>
        <dbReference type="PROSITE" id="PS51217"/>
    </source>
</evidence>
<feature type="domain" description="HRDC" evidence="11">
    <location>
        <begin position="617"/>
        <end position="691"/>
    </location>
</feature>
<dbReference type="PANTHER" id="PTHR11070">
    <property type="entry name" value="UVRD / RECB / PCRA DNA HELICASE FAMILY MEMBER"/>
    <property type="match status" value="1"/>
</dbReference>
<dbReference type="Proteomes" id="UP001237595">
    <property type="component" value="Unassembled WGS sequence"/>
</dbReference>
<keyword evidence="3 10" id="KW-0378">Hydrolase</keyword>
<evidence type="ECO:0000256" key="5">
    <source>
        <dbReference type="ARBA" id="ARBA00022840"/>
    </source>
</evidence>
<keyword evidence="4 10" id="KW-0347">Helicase</keyword>
<dbReference type="Pfam" id="PF00570">
    <property type="entry name" value="HRDC"/>
    <property type="match status" value="1"/>
</dbReference>
<evidence type="ECO:0000256" key="1">
    <source>
        <dbReference type="ARBA" id="ARBA00009922"/>
    </source>
</evidence>
<evidence type="ECO:0000256" key="9">
    <source>
        <dbReference type="ARBA" id="ARBA00048988"/>
    </source>
</evidence>
<dbReference type="InterPro" id="IPR000212">
    <property type="entry name" value="DNA_helicase_UvrD/REP"/>
</dbReference>
<feature type="binding site" evidence="10">
    <location>
        <begin position="30"/>
        <end position="37"/>
    </location>
    <ligand>
        <name>ATP</name>
        <dbReference type="ChEBI" id="CHEBI:30616"/>
    </ligand>
</feature>
<dbReference type="SUPFAM" id="SSF52540">
    <property type="entry name" value="P-loop containing nucleoside triphosphate hydrolases"/>
    <property type="match status" value="1"/>
</dbReference>
<accession>A0ABT6PPV2</accession>
<dbReference type="Pfam" id="PF00580">
    <property type="entry name" value="UvrD-helicase"/>
    <property type="match status" value="1"/>
</dbReference>
<dbReference type="PROSITE" id="PS50967">
    <property type="entry name" value="HRDC"/>
    <property type="match status" value="1"/>
</dbReference>
<keyword evidence="15" id="KW-1185">Reference proteome</keyword>
<feature type="domain" description="UvrD-like helicase ATP-binding" evidence="12">
    <location>
        <begin position="9"/>
        <end position="289"/>
    </location>
</feature>
<dbReference type="PROSITE" id="PS51198">
    <property type="entry name" value="UVRD_HELICASE_ATP_BIND"/>
    <property type="match status" value="1"/>
</dbReference>
<dbReference type="EMBL" id="JASAOF010000008">
    <property type="protein sequence ID" value="MDI2030044.1"/>
    <property type="molecule type" value="Genomic_DNA"/>
</dbReference>
<dbReference type="CDD" id="cd18807">
    <property type="entry name" value="SF1_C_UvrD"/>
    <property type="match status" value="1"/>
</dbReference>
<evidence type="ECO:0000256" key="3">
    <source>
        <dbReference type="ARBA" id="ARBA00022801"/>
    </source>
</evidence>
<dbReference type="Gene3D" id="1.10.150.80">
    <property type="entry name" value="HRDC domain"/>
    <property type="match status" value="1"/>
</dbReference>
<reference evidence="14 15" key="1">
    <citation type="submission" date="2023-04" db="EMBL/GenBank/DDBJ databases">
        <title>Draft genome sequence of Saccharopolyspora sp. TS4A08 isolated from sweet potato rhizospheric soil.</title>
        <authorList>
            <person name="Suksaard P."/>
            <person name="Duangmal K."/>
        </authorList>
    </citation>
    <scope>NUCLEOTIDE SEQUENCE [LARGE SCALE GENOMIC DNA]</scope>
    <source>
        <strain evidence="14 15">TS4A08</strain>
    </source>
</reference>
<dbReference type="InterPro" id="IPR013986">
    <property type="entry name" value="DExx_box_DNA_helicase_dom_sf"/>
</dbReference>
<evidence type="ECO:0000313" key="14">
    <source>
        <dbReference type="EMBL" id="MDI2030044.1"/>
    </source>
</evidence>
<dbReference type="GO" id="GO:0004386">
    <property type="term" value="F:helicase activity"/>
    <property type="evidence" value="ECO:0007669"/>
    <property type="project" value="UniProtKB-KW"/>
</dbReference>
<evidence type="ECO:0000256" key="10">
    <source>
        <dbReference type="PROSITE-ProRule" id="PRU00560"/>
    </source>
</evidence>
<comment type="catalytic activity">
    <reaction evidence="9">
        <text>ATP + H2O = ADP + phosphate + H(+)</text>
        <dbReference type="Rhea" id="RHEA:13065"/>
        <dbReference type="ChEBI" id="CHEBI:15377"/>
        <dbReference type="ChEBI" id="CHEBI:15378"/>
        <dbReference type="ChEBI" id="CHEBI:30616"/>
        <dbReference type="ChEBI" id="CHEBI:43474"/>
        <dbReference type="ChEBI" id="CHEBI:456216"/>
        <dbReference type="EC" id="5.6.2.4"/>
    </reaction>
</comment>
<dbReference type="CDD" id="cd17932">
    <property type="entry name" value="DEXQc_UvrD"/>
    <property type="match status" value="1"/>
</dbReference>
<dbReference type="Gene3D" id="1.10.10.160">
    <property type="match status" value="1"/>
</dbReference>
<evidence type="ECO:0000256" key="7">
    <source>
        <dbReference type="ARBA" id="ARBA00034617"/>
    </source>
</evidence>
<dbReference type="InterPro" id="IPR010997">
    <property type="entry name" value="HRDC-like_sf"/>
</dbReference>
<dbReference type="InterPro" id="IPR014016">
    <property type="entry name" value="UvrD-like_ATP-bd"/>
</dbReference>
<comment type="similarity">
    <text evidence="1">Belongs to the helicase family. UvrD subfamily.</text>
</comment>
<dbReference type="PROSITE" id="PS51217">
    <property type="entry name" value="UVRD_HELICASE_CTER"/>
    <property type="match status" value="1"/>
</dbReference>
<keyword evidence="2 10" id="KW-0547">Nucleotide-binding</keyword>
<gene>
    <name evidence="14" type="ORF">QFW96_15560</name>
</gene>
<evidence type="ECO:0000259" key="12">
    <source>
        <dbReference type="PROSITE" id="PS51198"/>
    </source>
</evidence>
<name>A0ABT6PPV2_9PSEU</name>
<evidence type="ECO:0000256" key="4">
    <source>
        <dbReference type="ARBA" id="ARBA00022806"/>
    </source>
</evidence>
<evidence type="ECO:0000256" key="8">
    <source>
        <dbReference type="ARBA" id="ARBA00034808"/>
    </source>
</evidence>
<dbReference type="InterPro" id="IPR002121">
    <property type="entry name" value="HRDC_dom"/>
</dbReference>
<keyword evidence="6" id="KW-0413">Isomerase</keyword>
<protein>
    <recommendedName>
        <fullName evidence="8">DNA 3'-5' helicase</fullName>
        <ecNumber evidence="8">5.6.2.4</ecNumber>
    </recommendedName>
</protein>
<dbReference type="EC" id="5.6.2.4" evidence="8"/>
<dbReference type="PANTHER" id="PTHR11070:SF69">
    <property type="entry name" value="ATP-DEPENDENT DNA HELICASE UVRD2"/>
    <property type="match status" value="1"/>
</dbReference>
<evidence type="ECO:0000259" key="11">
    <source>
        <dbReference type="PROSITE" id="PS50967"/>
    </source>
</evidence>
<dbReference type="InterPro" id="IPR027417">
    <property type="entry name" value="P-loop_NTPase"/>
</dbReference>
<keyword evidence="5 10" id="KW-0067">ATP-binding</keyword>
<feature type="domain" description="UvrD-like helicase C-terminal" evidence="13">
    <location>
        <begin position="290"/>
        <end position="538"/>
    </location>
</feature>
<evidence type="ECO:0000313" key="15">
    <source>
        <dbReference type="Proteomes" id="UP001237595"/>
    </source>
</evidence>
<dbReference type="InterPro" id="IPR044876">
    <property type="entry name" value="HRDC_dom_sf"/>
</dbReference>
<dbReference type="SUPFAM" id="SSF47819">
    <property type="entry name" value="HRDC-like"/>
    <property type="match status" value="1"/>
</dbReference>
<dbReference type="InterPro" id="IPR014017">
    <property type="entry name" value="DNA_helicase_UvrD-like_C"/>
</dbReference>
<dbReference type="Gene3D" id="3.40.50.300">
    <property type="entry name" value="P-loop containing nucleotide triphosphate hydrolases"/>
    <property type="match status" value="3"/>
</dbReference>
<evidence type="ECO:0000256" key="2">
    <source>
        <dbReference type="ARBA" id="ARBA00022741"/>
    </source>
</evidence>
<proteinExistence type="inferred from homology"/>
<dbReference type="Pfam" id="PF13361">
    <property type="entry name" value="UvrD_C"/>
    <property type="match status" value="2"/>
</dbReference>